<keyword evidence="3" id="KW-1185">Reference proteome</keyword>
<sequence length="62" mass="6961">MLVKELIAHLEKMDENSTVNLEIKTKIDPDDGEFPTSASIQTIEFGNGKVLLKGDDELVEWD</sequence>
<reference evidence="2" key="2">
    <citation type="submission" date="2017-05" db="EMBL/GenBank/DDBJ databases">
        <authorList>
            <consortium name="The Broad Institute Genomics Platform"/>
            <consortium name="The Broad Institute Genomic Center for Infectious Diseases"/>
            <person name="Earl A."/>
            <person name="Manson A."/>
            <person name="Schwartman J."/>
            <person name="Gilmore M."/>
            <person name="Abouelleil A."/>
            <person name="Cao P."/>
            <person name="Chapman S."/>
            <person name="Cusick C."/>
            <person name="Shea T."/>
            <person name="Young S."/>
            <person name="Neafsey D."/>
            <person name="Nusbaum C."/>
            <person name="Birren B."/>
        </authorList>
    </citation>
    <scope>NUCLEOTIDE SEQUENCE</scope>
    <source>
        <strain evidence="2">9E7_DIV0242</strain>
    </source>
</reference>
<protein>
    <submittedName>
        <fullName evidence="1">Uncharacterized protein</fullName>
    </submittedName>
</protein>
<dbReference type="EMBL" id="CP147247">
    <property type="protein sequence ID" value="WYJ90872.1"/>
    <property type="molecule type" value="Genomic_DNA"/>
</dbReference>
<reference evidence="1" key="1">
    <citation type="submission" date="2017-05" db="EMBL/GenBank/DDBJ databases">
        <title>The Genome Sequence of Enterococcus sp. 9E7_DIV0242.</title>
        <authorList>
            <consortium name="The Broad Institute Genomics Platform"/>
            <consortium name="The Broad Institute Genomic Center for Infectious Diseases"/>
            <person name="Earl A."/>
            <person name="Manson A."/>
            <person name="Schwartman J."/>
            <person name="Gilmore M."/>
            <person name="Abouelleil A."/>
            <person name="Cao P."/>
            <person name="Chapman S."/>
            <person name="Cusick C."/>
            <person name="Shea T."/>
            <person name="Young S."/>
            <person name="Neafsey D."/>
            <person name="Nusbaum C."/>
            <person name="Birren B."/>
        </authorList>
    </citation>
    <scope>NUCLEOTIDE SEQUENCE [LARGE SCALE GENOMIC DNA]</scope>
    <source>
        <strain evidence="1">9E7_DIV0242</strain>
    </source>
</reference>
<dbReference type="RefSeq" id="WP_086348508.1">
    <property type="nucleotide sequence ID" value="NZ_CP147247.1"/>
</dbReference>
<proteinExistence type="predicted"/>
<dbReference type="Proteomes" id="UP000195141">
    <property type="component" value="Chromosome"/>
</dbReference>
<dbReference type="AlphaFoldDB" id="A0A242K7W4"/>
<organism evidence="1">
    <name type="scientific">Candidatus Enterococcus clewellii</name>
    <dbReference type="NCBI Taxonomy" id="1834193"/>
    <lineage>
        <taxon>Bacteria</taxon>
        <taxon>Bacillati</taxon>
        <taxon>Bacillota</taxon>
        <taxon>Bacilli</taxon>
        <taxon>Lactobacillales</taxon>
        <taxon>Enterococcaceae</taxon>
        <taxon>Enterococcus</taxon>
    </lineage>
</organism>
<evidence type="ECO:0000313" key="2">
    <source>
        <dbReference type="EMBL" id="WYJ90872.1"/>
    </source>
</evidence>
<evidence type="ECO:0000313" key="3">
    <source>
        <dbReference type="Proteomes" id="UP000195141"/>
    </source>
</evidence>
<reference evidence="2" key="3">
    <citation type="submission" date="2024-03" db="EMBL/GenBank/DDBJ databases">
        <title>The Genome Sequence of Enterococcus sp. DIV0242b.</title>
        <authorList>
            <consortium name="The Broad Institute Genomics Platform"/>
            <consortium name="The Broad Institute Microbial Omics Core"/>
            <consortium name="The Broad Institute Genomic Center for Infectious Diseases"/>
            <person name="Earl A."/>
            <person name="Manson A."/>
            <person name="Gilmore M."/>
            <person name="Schwartman J."/>
            <person name="Shea T."/>
            <person name="Abouelleil A."/>
            <person name="Cao P."/>
            <person name="Chapman S."/>
            <person name="Cusick C."/>
            <person name="Young S."/>
            <person name="Neafsey D."/>
            <person name="Nusbaum C."/>
            <person name="Birren B."/>
        </authorList>
    </citation>
    <scope>NUCLEOTIDE SEQUENCE</scope>
    <source>
        <strain evidence="2">9E7_DIV0242</strain>
    </source>
</reference>
<gene>
    <name evidence="1" type="ORF">A5888_001403</name>
    <name evidence="2" type="ORF">A5888_002640</name>
</gene>
<evidence type="ECO:0000313" key="1">
    <source>
        <dbReference type="EMBL" id="OTP17265.1"/>
    </source>
</evidence>
<name>A0A242K7W4_9ENTE</name>
<dbReference type="EMBL" id="NGMM01000002">
    <property type="protein sequence ID" value="OTP17265.1"/>
    <property type="molecule type" value="Genomic_DNA"/>
</dbReference>
<accession>A0A242K7W4</accession>
<dbReference type="OrthoDB" id="9916668at2"/>